<organism evidence="1">
    <name type="scientific">hydrothermal vent metagenome</name>
    <dbReference type="NCBI Taxonomy" id="652676"/>
    <lineage>
        <taxon>unclassified sequences</taxon>
        <taxon>metagenomes</taxon>
        <taxon>ecological metagenomes</taxon>
    </lineage>
</organism>
<dbReference type="EMBL" id="UOEK01000521">
    <property type="protein sequence ID" value="VAW09114.1"/>
    <property type="molecule type" value="Genomic_DNA"/>
</dbReference>
<accession>A0A3B0TKG5</accession>
<gene>
    <name evidence="1" type="ORF">MNBD_ACTINO02-1532</name>
</gene>
<evidence type="ECO:0000313" key="1">
    <source>
        <dbReference type="EMBL" id="VAW09114.1"/>
    </source>
</evidence>
<reference evidence="1" key="1">
    <citation type="submission" date="2018-06" db="EMBL/GenBank/DDBJ databases">
        <authorList>
            <person name="Zhirakovskaya E."/>
        </authorList>
    </citation>
    <scope>NUCLEOTIDE SEQUENCE</scope>
</reference>
<name>A0A3B0TKG5_9ZZZZ</name>
<sequence length="124" mass="12781">MVPVTSDLVPVFVRAGACIPLWMPDTVELGAEVGLPSSESGHLVLMMFPGTGKHSVVDPLDGGSISAQLSLENQMLTVTTGGVPAGTSLWIRGRAAGETPAADHRQQLDAGASVVTVRVSFDAN</sequence>
<dbReference type="AlphaFoldDB" id="A0A3B0TKG5"/>
<proteinExistence type="predicted"/>
<protein>
    <submittedName>
        <fullName evidence="1">Uncharacterized protein</fullName>
    </submittedName>
</protein>